<gene>
    <name evidence="3" type="ORF">D917_10785</name>
</gene>
<feature type="domain" description="MSP" evidence="2">
    <location>
        <begin position="1"/>
        <end position="94"/>
    </location>
</feature>
<dbReference type="PROSITE" id="PS50202">
    <property type="entry name" value="MSP"/>
    <property type="match status" value="1"/>
</dbReference>
<keyword evidence="1" id="KW-0963">Cytoplasm</keyword>
<dbReference type="SUPFAM" id="SSF49354">
    <property type="entry name" value="PapD-like"/>
    <property type="match status" value="1"/>
</dbReference>
<proteinExistence type="predicted"/>
<keyword evidence="1" id="KW-0206">Cytoskeleton</keyword>
<dbReference type="EMBL" id="LVZM01020764">
    <property type="protein sequence ID" value="OUC41612.1"/>
    <property type="molecule type" value="Genomic_DNA"/>
</dbReference>
<evidence type="ECO:0000313" key="4">
    <source>
        <dbReference type="Proteomes" id="UP000243006"/>
    </source>
</evidence>
<evidence type="ECO:0000259" key="2">
    <source>
        <dbReference type="PROSITE" id="PS50202"/>
    </source>
</evidence>
<dbReference type="InterPro" id="IPR013783">
    <property type="entry name" value="Ig-like_fold"/>
</dbReference>
<reference evidence="3 4" key="1">
    <citation type="submission" date="2015-04" db="EMBL/GenBank/DDBJ databases">
        <title>Draft genome of the roundworm Trichinella nativa.</title>
        <authorList>
            <person name="Mitreva M."/>
        </authorList>
    </citation>
    <scope>NUCLEOTIDE SEQUENCE [LARGE SCALE GENOMIC DNA]</scope>
    <source>
        <strain evidence="3 4">ISS45</strain>
    </source>
</reference>
<dbReference type="AlphaFoldDB" id="A0A1Y3E915"/>
<comment type="function">
    <text evidence="1">Central component in molecular interactions underlying sperm crawling. Forms an extensive filament system that extends from sperm villipoda, along the leading edge of the pseudopod.</text>
</comment>
<dbReference type="InterPro" id="IPR008962">
    <property type="entry name" value="PapD-like_sf"/>
</dbReference>
<evidence type="ECO:0000313" key="3">
    <source>
        <dbReference type="EMBL" id="OUC41612.1"/>
    </source>
</evidence>
<organism evidence="3 4">
    <name type="scientific">Trichinella nativa</name>
    <dbReference type="NCBI Taxonomy" id="6335"/>
    <lineage>
        <taxon>Eukaryota</taxon>
        <taxon>Metazoa</taxon>
        <taxon>Ecdysozoa</taxon>
        <taxon>Nematoda</taxon>
        <taxon>Enoplea</taxon>
        <taxon>Dorylaimia</taxon>
        <taxon>Trichinellida</taxon>
        <taxon>Trichinellidae</taxon>
        <taxon>Trichinella</taxon>
    </lineage>
</organism>
<sequence>MNPTNHAVCFKIRSTRMEQLYMKPSFGVIQSNRAIYMRIKFRKLNTPKWDIKQDHLSIHFAVVPDGMVIEKPSDFWKNPDPSRKVLVHTININYGTSFEGMKGKKPEKIVETTKKTEMDEEEHAVGAAVVLEKMDTTKPGEARASVHAPEMLKQTEATALPEAPKISKLAEATALPENLDKIKKAAAMALIEASRILK</sequence>
<dbReference type="Proteomes" id="UP000243006">
    <property type="component" value="Unassembled WGS sequence"/>
</dbReference>
<dbReference type="InterPro" id="IPR000535">
    <property type="entry name" value="MSP_dom"/>
</dbReference>
<feature type="non-terminal residue" evidence="3">
    <location>
        <position position="198"/>
    </location>
</feature>
<evidence type="ECO:0000256" key="1">
    <source>
        <dbReference type="RuleBase" id="RU003425"/>
    </source>
</evidence>
<protein>
    <recommendedName>
        <fullName evidence="1">Major sperm protein</fullName>
    </recommendedName>
</protein>
<comment type="caution">
    <text evidence="3">The sequence shown here is derived from an EMBL/GenBank/DDBJ whole genome shotgun (WGS) entry which is preliminary data.</text>
</comment>
<accession>A0A1Y3E915</accession>
<dbReference type="Gene3D" id="2.60.40.10">
    <property type="entry name" value="Immunoglobulins"/>
    <property type="match status" value="1"/>
</dbReference>
<dbReference type="Pfam" id="PF00635">
    <property type="entry name" value="Motile_Sperm"/>
    <property type="match status" value="1"/>
</dbReference>
<name>A0A1Y3E915_9BILA</name>